<dbReference type="EMBL" id="RVIJ01000002">
    <property type="protein sequence ID" value="MLV99433.1"/>
    <property type="molecule type" value="Genomic_DNA"/>
</dbReference>
<comment type="caution">
    <text evidence="1">The sequence shown here is derived from an EMBL/GenBank/DDBJ whole genome shotgun (WGS) entry which is preliminary data.</text>
</comment>
<protein>
    <submittedName>
        <fullName evidence="1">Uncharacterized protein</fullName>
    </submittedName>
</protein>
<gene>
    <name evidence="1" type="ORF">EAK82_03865</name>
</gene>
<proteinExistence type="predicted"/>
<dbReference type="AlphaFoldDB" id="A0A3R0Y2T3"/>
<organism evidence="1">
    <name type="scientific">Salmonella enterica</name>
    <name type="common">Salmonella choleraesuis</name>
    <dbReference type="NCBI Taxonomy" id="28901"/>
    <lineage>
        <taxon>Bacteria</taxon>
        <taxon>Pseudomonadati</taxon>
        <taxon>Pseudomonadota</taxon>
        <taxon>Gammaproteobacteria</taxon>
        <taxon>Enterobacterales</taxon>
        <taxon>Enterobacteriaceae</taxon>
        <taxon>Salmonella</taxon>
    </lineage>
</organism>
<evidence type="ECO:0000313" key="1">
    <source>
        <dbReference type="EMBL" id="MLV99433.1"/>
    </source>
</evidence>
<accession>A0A3R0Y2T3</accession>
<name>A0A3R0Y2T3_SALER</name>
<dbReference type="Proteomes" id="UP000885392">
    <property type="component" value="Unassembled WGS sequence"/>
</dbReference>
<sequence>MKAEFTLKNTLLLREGRSERRGEISYTQTACIACNSTNKTIPLTHEGNVIGRVENIYIDDKERMDYAELYGDIVFTDFTALAMLLNEERFYPVAVTNKSMGVYSTYLVSVFFTTRDDCDFEDQEPIDLSELRELVKSIEKSEKPGSFLFRKRYDDVSSGFLGTLMLGRCGKIHFNKSDTLEAVRGYLIINTKDTISAVKISEIEVIESIKNKDETENVFIRVASGTCAEMRNSNIGARYLIEILEQYKESQLVALKAS</sequence>
<reference evidence="1" key="1">
    <citation type="submission" date="2018-10" db="EMBL/GenBank/DDBJ databases">
        <authorList>
            <consortium name="PulseNet: The National Subtyping Network for Foodborne Disease Surveillance"/>
            <person name="Tarr C.L."/>
            <person name="Trees E."/>
            <person name="Katz L.S."/>
            <person name="Carleton-Romer H.A."/>
            <person name="Stroika S."/>
            <person name="Kucerova Z."/>
            <person name="Roache K.F."/>
            <person name="Sabol A.L."/>
            <person name="Besser J."/>
            <person name="Gerner-Smidt P."/>
        </authorList>
    </citation>
    <scope>NUCLEOTIDE SEQUENCE [LARGE SCALE GENOMIC DNA]</scope>
    <source>
        <strain evidence="1">PNUSAS038541</strain>
    </source>
</reference>